<evidence type="ECO:0000256" key="4">
    <source>
        <dbReference type="SAM" id="MobiDB-lite"/>
    </source>
</evidence>
<dbReference type="PANTHER" id="PTHR11216:SF170">
    <property type="entry name" value="DYNAMIN ASSOCIATED PROTEIN 160, ISOFORM D"/>
    <property type="match status" value="1"/>
</dbReference>
<reference evidence="8" key="2">
    <citation type="submission" date="2012-08" db="EMBL/GenBank/DDBJ databases">
        <title>Genome sequence of Kazachstania naganishii.</title>
        <authorList>
            <person name="Gordon J.L."/>
            <person name="Armisen D."/>
            <person name="Proux-Wera E."/>
            <person name="OhEigeartaigh S.S."/>
            <person name="Byrne K.P."/>
            <person name="Wolfe K.H."/>
        </authorList>
    </citation>
    <scope>NUCLEOTIDE SEQUENCE [LARGE SCALE GENOMIC DNA]</scope>
    <source>
        <strain evidence="8">ATCC MYA-139 / BCRC 22969 / CBS 8797 / CCRC 22969 / KCTC 17520 / NBRC 10181 / NCYC 3082</strain>
    </source>
</reference>
<feature type="region of interest" description="Disordered" evidence="4">
    <location>
        <begin position="674"/>
        <end position="730"/>
    </location>
</feature>
<dbReference type="PROSITE" id="PS50031">
    <property type="entry name" value="EH"/>
    <property type="match status" value="3"/>
</dbReference>
<feature type="compositionally biased region" description="Polar residues" evidence="4">
    <location>
        <begin position="685"/>
        <end position="703"/>
    </location>
</feature>
<dbReference type="GO" id="GO:0016197">
    <property type="term" value="P:endosomal transport"/>
    <property type="evidence" value="ECO:0007669"/>
    <property type="project" value="TreeGrafter"/>
</dbReference>
<dbReference type="Proteomes" id="UP000006310">
    <property type="component" value="Chromosome 4"/>
</dbReference>
<dbReference type="OMA" id="MYLIENH"/>
<dbReference type="GO" id="GO:0005509">
    <property type="term" value="F:calcium ion binding"/>
    <property type="evidence" value="ECO:0007669"/>
    <property type="project" value="InterPro"/>
</dbReference>
<feature type="compositionally biased region" description="Low complexity" evidence="4">
    <location>
        <begin position="270"/>
        <end position="283"/>
    </location>
</feature>
<feature type="domain" description="EF-hand" evidence="6">
    <location>
        <begin position="47"/>
        <end position="82"/>
    </location>
</feature>
<dbReference type="EMBL" id="HE978317">
    <property type="protein sequence ID" value="CCK69878.1"/>
    <property type="molecule type" value="Genomic_DNA"/>
</dbReference>
<feature type="compositionally biased region" description="Polar residues" evidence="4">
    <location>
        <begin position="260"/>
        <end position="269"/>
    </location>
</feature>
<dbReference type="InterPro" id="IPR011992">
    <property type="entry name" value="EF-hand-dom_pair"/>
</dbReference>
<evidence type="ECO:0000313" key="8">
    <source>
        <dbReference type="Proteomes" id="UP000006310"/>
    </source>
</evidence>
<name>J7RK46_HUIN7</name>
<evidence type="ECO:0000256" key="2">
    <source>
        <dbReference type="ARBA" id="ARBA00023054"/>
    </source>
</evidence>
<feature type="domain" description="EF-hand" evidence="6">
    <location>
        <begin position="337"/>
        <end position="372"/>
    </location>
</feature>
<dbReference type="SMART" id="SM00054">
    <property type="entry name" value="EFh"/>
    <property type="match status" value="4"/>
</dbReference>
<dbReference type="OrthoDB" id="4066006at2759"/>
<dbReference type="STRING" id="1071383.J7RK46"/>
<sequence>MSKFELKVAPTKDEYSTYRKYFRTLDTESTKVVMADAAKHFMEQSLLPPKLLGAVWNLVDTDGKGFLVFQEFVAFCRSLAYLKQSPRASITPSLYAKPVKVLYQAQVQRSKSPSTSRRRSSSSTPDLPLVSETDHARFSQLFSIATSGSGTLSGDKAREIFGKAKLPNEVLGDIWFLCDREQDGSLTEPEFVMTMHLVGLCIAKNPKMTPVPKRLSRQLWKSAGLELPHSRSSSSGSLSRNASCRSSSSLSKVKRSSSRQEYQTDSPVITRTLSRSSSPSLKGGSPVFASLDSNVPVWRVTLDQKHQFIEFFNKLDKDNAGRLGPHILVPFFMKSGLTRDTLANIWDLADLSKTGTLDNLEFCIAMSLISKVKTARISLPSKIPEELLSSLRDLQTPPVTIPSASNAMKSSFQNLPDTSKNVPHLGLEGHPQTEAGQNLPLDSSEISERREKIKSLKTGIKDASYELTEVTQLNESQEKEISELKQLEELLMEKLEFLSNSIREANDKSAKLEDSILNSKKITERLKQEVTTAEGNFHACEARHSAAEEDLREVNRANDALKKELGEIEIMSAELRPKLELKQKEYLEVKGKVGDNEEKLSAEKLTVANIQMELEGMDAKLKLLSSKKTELSEYEKMLEVQHKKLEEKHQLLQKRSDELEKFEKELKDKKIQVASTVSEEKNDQAAPQNTNELQHSDSDSFNDASDIMKTSDEANGSKISPDDGLSPGYYVVNTDVDAESFEHLESNPAKDTES</sequence>
<dbReference type="GeneID" id="34525567"/>
<dbReference type="RefSeq" id="XP_022464124.1">
    <property type="nucleotide sequence ID" value="XM_022607538.1"/>
</dbReference>
<feature type="coiled-coil region" evidence="3">
    <location>
        <begin position="544"/>
        <end position="571"/>
    </location>
</feature>
<keyword evidence="1" id="KW-0106">Calcium</keyword>
<evidence type="ECO:0000259" key="6">
    <source>
        <dbReference type="PROSITE" id="PS50222"/>
    </source>
</evidence>
<dbReference type="CDD" id="cd00052">
    <property type="entry name" value="EH"/>
    <property type="match status" value="3"/>
</dbReference>
<feature type="region of interest" description="Disordered" evidence="4">
    <location>
        <begin position="399"/>
        <end position="445"/>
    </location>
</feature>
<gene>
    <name evidence="7" type="primary">KNAG0D01260</name>
    <name evidence="7" type="ordered locus">KNAG_0D01260</name>
</gene>
<dbReference type="InterPro" id="IPR002048">
    <property type="entry name" value="EF_hand_dom"/>
</dbReference>
<keyword evidence="8" id="KW-1185">Reference proteome</keyword>
<feature type="compositionally biased region" description="Low complexity" evidence="4">
    <location>
        <begin position="109"/>
        <end position="125"/>
    </location>
</feature>
<accession>J7RK46</accession>
<dbReference type="PANTHER" id="PTHR11216">
    <property type="entry name" value="EH DOMAIN"/>
    <property type="match status" value="1"/>
</dbReference>
<dbReference type="GO" id="GO:0005737">
    <property type="term" value="C:cytoplasm"/>
    <property type="evidence" value="ECO:0007669"/>
    <property type="project" value="TreeGrafter"/>
</dbReference>
<dbReference type="HOGENOM" id="CLU_405462_0_0_1"/>
<feature type="region of interest" description="Disordered" evidence="4">
    <location>
        <begin position="227"/>
        <end position="283"/>
    </location>
</feature>
<dbReference type="GO" id="GO:0005886">
    <property type="term" value="C:plasma membrane"/>
    <property type="evidence" value="ECO:0007669"/>
    <property type="project" value="TreeGrafter"/>
</dbReference>
<feature type="domain" description="EH" evidence="5">
    <location>
        <begin position="14"/>
        <end position="94"/>
    </location>
</feature>
<evidence type="ECO:0000259" key="5">
    <source>
        <dbReference type="PROSITE" id="PS50031"/>
    </source>
</evidence>
<dbReference type="KEGG" id="kng:KNAG_0D01260"/>
<feature type="domain" description="EF-hand" evidence="6">
    <location>
        <begin position="166"/>
        <end position="201"/>
    </location>
</feature>
<feature type="coiled-coil region" evidence="3">
    <location>
        <begin position="460"/>
        <end position="515"/>
    </location>
</feature>
<feature type="compositionally biased region" description="Low complexity" evidence="4">
    <location>
        <begin position="230"/>
        <end position="251"/>
    </location>
</feature>
<dbReference type="PROSITE" id="PS00018">
    <property type="entry name" value="EF_HAND_1"/>
    <property type="match status" value="1"/>
</dbReference>
<dbReference type="eggNOG" id="KOG0998">
    <property type="taxonomic scope" value="Eukaryota"/>
</dbReference>
<proteinExistence type="predicted"/>
<feature type="domain" description="EH" evidence="5">
    <location>
        <begin position="134"/>
        <end position="226"/>
    </location>
</feature>
<protein>
    <submittedName>
        <fullName evidence="7">Uncharacterized protein</fullName>
    </submittedName>
</protein>
<evidence type="ECO:0000256" key="1">
    <source>
        <dbReference type="ARBA" id="ARBA00022837"/>
    </source>
</evidence>
<feature type="domain" description="EH" evidence="5">
    <location>
        <begin position="304"/>
        <end position="394"/>
    </location>
</feature>
<dbReference type="Pfam" id="PF12763">
    <property type="entry name" value="EH"/>
    <property type="match status" value="3"/>
</dbReference>
<dbReference type="Gene3D" id="1.10.238.10">
    <property type="entry name" value="EF-hand"/>
    <property type="match status" value="3"/>
</dbReference>
<dbReference type="PROSITE" id="PS50222">
    <property type="entry name" value="EF_HAND_2"/>
    <property type="match status" value="3"/>
</dbReference>
<evidence type="ECO:0000256" key="3">
    <source>
        <dbReference type="SAM" id="Coils"/>
    </source>
</evidence>
<organism evidence="7 8">
    <name type="scientific">Huiozyma naganishii (strain ATCC MYA-139 / BCRC 22969 / CBS 8797 / KCTC 17520 / NBRC 10181 / NCYC 3082 / Yp74L-3)</name>
    <name type="common">Yeast</name>
    <name type="synonym">Kazachstania naganishii</name>
    <dbReference type="NCBI Taxonomy" id="1071383"/>
    <lineage>
        <taxon>Eukaryota</taxon>
        <taxon>Fungi</taxon>
        <taxon>Dikarya</taxon>
        <taxon>Ascomycota</taxon>
        <taxon>Saccharomycotina</taxon>
        <taxon>Saccharomycetes</taxon>
        <taxon>Saccharomycetales</taxon>
        <taxon>Saccharomycetaceae</taxon>
        <taxon>Huiozyma</taxon>
    </lineage>
</organism>
<dbReference type="InterPro" id="IPR018247">
    <property type="entry name" value="EF_Hand_1_Ca_BS"/>
</dbReference>
<evidence type="ECO:0000313" key="7">
    <source>
        <dbReference type="EMBL" id="CCK69878.1"/>
    </source>
</evidence>
<dbReference type="InterPro" id="IPR000261">
    <property type="entry name" value="EH_dom"/>
</dbReference>
<feature type="compositionally biased region" description="Polar residues" evidence="4">
    <location>
        <begin position="402"/>
        <end position="421"/>
    </location>
</feature>
<dbReference type="SMART" id="SM00027">
    <property type="entry name" value="EH"/>
    <property type="match status" value="3"/>
</dbReference>
<keyword evidence="2 3" id="KW-0175">Coiled coil</keyword>
<dbReference type="AlphaFoldDB" id="J7RK46"/>
<dbReference type="SUPFAM" id="SSF47473">
    <property type="entry name" value="EF-hand"/>
    <property type="match status" value="3"/>
</dbReference>
<feature type="region of interest" description="Disordered" evidence="4">
    <location>
        <begin position="107"/>
        <end position="129"/>
    </location>
</feature>
<dbReference type="GO" id="GO:0006897">
    <property type="term" value="P:endocytosis"/>
    <property type="evidence" value="ECO:0007669"/>
    <property type="project" value="TreeGrafter"/>
</dbReference>
<reference evidence="7 8" key="1">
    <citation type="journal article" date="2011" name="Proc. Natl. Acad. Sci. U.S.A.">
        <title>Evolutionary erosion of yeast sex chromosomes by mating-type switching accidents.</title>
        <authorList>
            <person name="Gordon J.L."/>
            <person name="Armisen D."/>
            <person name="Proux-Wera E."/>
            <person name="Oheigeartaigh S.S."/>
            <person name="Byrne K.P."/>
            <person name="Wolfe K.H."/>
        </authorList>
    </citation>
    <scope>NUCLEOTIDE SEQUENCE [LARGE SCALE GENOMIC DNA]</scope>
    <source>
        <strain evidence="8">ATCC MYA-139 / BCRC 22969 / CBS 8797 / CCRC 22969 / KCTC 17520 / NBRC 10181 / NCYC 3082</strain>
    </source>
</reference>